<reference evidence="3" key="1">
    <citation type="journal article" date="2019" name="Int. J. Syst. Evol. Microbiol.">
        <title>The Global Catalogue of Microorganisms (GCM) 10K type strain sequencing project: providing services to taxonomists for standard genome sequencing and annotation.</title>
        <authorList>
            <consortium name="The Broad Institute Genomics Platform"/>
            <consortium name="The Broad Institute Genome Sequencing Center for Infectious Disease"/>
            <person name="Wu L."/>
            <person name="Ma J."/>
        </authorList>
    </citation>
    <scope>NUCLEOTIDE SEQUENCE [LARGE SCALE GENOMIC DNA]</scope>
    <source>
        <strain evidence="3">JCM 16546</strain>
    </source>
</reference>
<proteinExistence type="predicted"/>
<dbReference type="RefSeq" id="WP_246604163.1">
    <property type="nucleotide sequence ID" value="NZ_JAIJZW010000013.1"/>
</dbReference>
<feature type="compositionally biased region" description="Low complexity" evidence="1">
    <location>
        <begin position="1"/>
        <end position="22"/>
    </location>
</feature>
<evidence type="ECO:0000256" key="1">
    <source>
        <dbReference type="SAM" id="MobiDB-lite"/>
    </source>
</evidence>
<comment type="caution">
    <text evidence="2">The sequence shown here is derived from an EMBL/GenBank/DDBJ whole genome shotgun (WGS) entry which is preliminary data.</text>
</comment>
<sequence length="268" mass="26591">MSLTPPTLLGAGAPGPGASSASFTDRPRPGHRRITDAGFTDAVIDRVPAPRTGAARAAATMTLVGALLSGCAAGGNAAPSPAAPSPAAPSGAAYDVVPEPGRTIDAAPSATLERLDGYRIAVIVPDDSTTSSVLLSAARTVAGERGADLVELPVDASAADPIGQALERALEVQPDVIAGLGEGVVDVLGFESAQLLDQQFLVVGAQLAEPTENVTAVIWDGATSRGSSAGADGDLDASSVTPQRGEAAFETGLASVRDGQTGIVLHLG</sequence>
<feature type="region of interest" description="Disordered" evidence="1">
    <location>
        <begin position="75"/>
        <end position="94"/>
    </location>
</feature>
<gene>
    <name evidence="2" type="ORF">GCM10022202_21070</name>
</gene>
<dbReference type="EMBL" id="BAAAYV010000009">
    <property type="protein sequence ID" value="GAA3659983.1"/>
    <property type="molecule type" value="Genomic_DNA"/>
</dbReference>
<evidence type="ECO:0000313" key="2">
    <source>
        <dbReference type="EMBL" id="GAA3659983.1"/>
    </source>
</evidence>
<organism evidence="2 3">
    <name type="scientific">Microbacterium marinilacus</name>
    <dbReference type="NCBI Taxonomy" id="415209"/>
    <lineage>
        <taxon>Bacteria</taxon>
        <taxon>Bacillati</taxon>
        <taxon>Actinomycetota</taxon>
        <taxon>Actinomycetes</taxon>
        <taxon>Micrococcales</taxon>
        <taxon>Microbacteriaceae</taxon>
        <taxon>Microbacterium</taxon>
    </lineage>
</organism>
<accession>A0ABP7BI08</accession>
<keyword evidence="3" id="KW-1185">Reference proteome</keyword>
<protein>
    <recommendedName>
        <fullName evidence="4">BMP family ABC transporter substrate-binding protein</fullName>
    </recommendedName>
</protein>
<evidence type="ECO:0000313" key="3">
    <source>
        <dbReference type="Proteomes" id="UP001410795"/>
    </source>
</evidence>
<evidence type="ECO:0008006" key="4">
    <source>
        <dbReference type="Google" id="ProtNLM"/>
    </source>
</evidence>
<dbReference type="Proteomes" id="UP001410795">
    <property type="component" value="Unassembled WGS sequence"/>
</dbReference>
<name>A0ABP7BI08_9MICO</name>
<feature type="region of interest" description="Disordered" evidence="1">
    <location>
        <begin position="1"/>
        <end position="34"/>
    </location>
</feature>